<accession>A0AAI8Z7K5</accession>
<evidence type="ECO:0000256" key="6">
    <source>
        <dbReference type="ARBA" id="ARBA00022553"/>
    </source>
</evidence>
<evidence type="ECO:0000256" key="9">
    <source>
        <dbReference type="ARBA" id="ARBA00023054"/>
    </source>
</evidence>
<evidence type="ECO:0000256" key="5">
    <source>
        <dbReference type="ARBA" id="ARBA00022499"/>
    </source>
</evidence>
<protein>
    <recommendedName>
        <fullName evidence="12">Dynactin subunit 4</fullName>
    </recommendedName>
</protein>
<evidence type="ECO:0000256" key="13">
    <source>
        <dbReference type="ARBA" id="ARBA00093507"/>
    </source>
</evidence>
<evidence type="ECO:0000256" key="7">
    <source>
        <dbReference type="ARBA" id="ARBA00022843"/>
    </source>
</evidence>
<comment type="subunit">
    <text evidence="13">Subunit of dynactin, a multiprotein complex part of a tripartite complex with dynein and a adapter, such as BICDL1, BICD2 or HOOK3. The dynactin complex is built around ACTR1A/ACTB filament and consists of an actin-related filament composed of a shoulder domain, a pointed end and a barbed end. Its length is defined by its flexible shoulder domain. The soulder is composed of 2 DCTN1 subunits, 4 DCTN2 and 2 DCTN3. The 4 DCNT2 (via N-terminus) bind the ACTR1A filament and act as molecular rulers to determine the length. The pointed end is important for binding dynein-dynactin cargo adapters. Consists of 4 subunits: ACTR10, DCNT4, DCTN5 and DCTN6. The barbed end is composed of a CAPZA1:CAPZB heterodimers, which binds ACTR1A/ACTB filament and dynactin and stabilizes dynactin. Interacts with ATP7B, but not ATP7A, in a copper-dependent manner. Interacts with ANK2; this interaction is required for localization at costameres. Interacts with N4BP2L1.</text>
</comment>
<dbReference type="AlphaFoldDB" id="A0AAI8Z7K5"/>
<keyword evidence="9" id="KW-0175">Coiled coil</keyword>
<feature type="compositionally biased region" description="Basic and acidic residues" evidence="14">
    <location>
        <begin position="274"/>
        <end position="286"/>
    </location>
</feature>
<keyword evidence="6" id="KW-0597">Phosphoprotein</keyword>
<comment type="similarity">
    <text evidence="11">Belongs to the dynactin subunit 4 family.</text>
</comment>
<feature type="compositionally biased region" description="Basic and acidic residues" evidence="14">
    <location>
        <begin position="186"/>
        <end position="216"/>
    </location>
</feature>
<dbReference type="EMBL" id="CAVMBE010000097">
    <property type="protein sequence ID" value="CAK4033928.1"/>
    <property type="molecule type" value="Genomic_DNA"/>
</dbReference>
<feature type="region of interest" description="Disordered" evidence="14">
    <location>
        <begin position="472"/>
        <end position="500"/>
    </location>
</feature>
<name>A0AAI8Z7K5_9PEZI</name>
<dbReference type="PANTHER" id="PTHR13034:SF2">
    <property type="entry name" value="DYNACTIN SUBUNIT 4"/>
    <property type="match status" value="1"/>
</dbReference>
<evidence type="ECO:0000256" key="4">
    <source>
        <dbReference type="ARBA" id="ARBA00022490"/>
    </source>
</evidence>
<keyword evidence="5" id="KW-1017">Isopeptide bond</keyword>
<sequence>MAISFPYTRYACPCSETSPPASIPGKRSSQLADDSDLEYEDTFNSHDPRANFSLYPLENLLFCDECNAIRCPKCWQEELMYWYCPNCLFEVPSSGVRSDGNRCVRHCYNCPQCAANLSITTLPAQASKGTHLTPGSASRSESYILSCHFCEWSSLDVGLKFDKATKITEQLHKRLDERKNKKRRSDNKQGQDDNKERSEEHDDASSEEQEQGRVKADHDDAFKKLQRFYNQQLSETTDQSSTYSNSPYSSPNNLARIMSLYGGLSYSALKKTREKPQPMREAEGPRDGMATFTAEDGTTDDEELLERLKLLGLAGTTSQAQRLASPPNYSARTTEQLLPTATQLVVRRGKRCRTCRIYLARPDQRSGGFRYKIRLLSLNYIPRLVLRPLNVQVPPPSMSFQIRPGPVEEVKLQPHHTQQYILTVRNPIFEPVQVTLATRATTPGEVASRVTILCPSFTVGPASDRFEDVLADSGVNSDGSRKGALASLTGSTDPDRQPEAGKIWERSRNSTSVILEVVPGALKRRSSIVSTSESELTEKELAEDDDILEIPIYVRVEWEAVPHAAEVSASRERRPHELAYWCVLGVGRIAEG</sequence>
<proteinExistence type="inferred from homology"/>
<evidence type="ECO:0000256" key="11">
    <source>
        <dbReference type="ARBA" id="ARBA00034776"/>
    </source>
</evidence>
<dbReference type="PANTHER" id="PTHR13034">
    <property type="entry name" value="DYNACTIN P62 SUBUNIT"/>
    <property type="match status" value="1"/>
</dbReference>
<evidence type="ECO:0000256" key="12">
    <source>
        <dbReference type="ARBA" id="ARBA00034864"/>
    </source>
</evidence>
<reference evidence="15" key="1">
    <citation type="submission" date="2023-11" db="EMBL/GenBank/DDBJ databases">
        <authorList>
            <person name="Alioto T."/>
            <person name="Alioto T."/>
            <person name="Gomez Garrido J."/>
        </authorList>
    </citation>
    <scope>NUCLEOTIDE SEQUENCE</scope>
</reference>
<keyword evidence="8" id="KW-0007">Acetylation</keyword>
<comment type="caution">
    <text evidence="15">The sequence shown here is derived from an EMBL/GenBank/DDBJ whole genome shotgun (WGS) entry which is preliminary data.</text>
</comment>
<evidence type="ECO:0000313" key="15">
    <source>
        <dbReference type="EMBL" id="CAK4033928.1"/>
    </source>
</evidence>
<keyword evidence="10" id="KW-0206">Cytoskeleton</keyword>
<evidence type="ECO:0000256" key="8">
    <source>
        <dbReference type="ARBA" id="ARBA00022990"/>
    </source>
</evidence>
<dbReference type="GO" id="GO:0001725">
    <property type="term" value="C:stress fiber"/>
    <property type="evidence" value="ECO:0007669"/>
    <property type="project" value="UniProtKB-SubCell"/>
</dbReference>
<evidence type="ECO:0000256" key="10">
    <source>
        <dbReference type="ARBA" id="ARBA00023212"/>
    </source>
</evidence>
<keyword evidence="16" id="KW-1185">Reference proteome</keyword>
<gene>
    <name evidence="15" type="ORF">LECACI_7A009086</name>
</gene>
<dbReference type="Pfam" id="PF05502">
    <property type="entry name" value="Dynactin_p62"/>
    <property type="match status" value="1"/>
</dbReference>
<evidence type="ECO:0000313" key="16">
    <source>
        <dbReference type="Proteomes" id="UP001296104"/>
    </source>
</evidence>
<comment type="subcellular location">
    <subcellularLocation>
        <location evidence="1">Cytoplasm</location>
        <location evidence="1">Cytoskeleton</location>
        <location evidence="1">Microtubule organizing center</location>
        <location evidence="1">Centrosome</location>
    </subcellularLocation>
    <subcellularLocation>
        <location evidence="2">Cytoplasm</location>
        <location evidence="2">Cytoskeleton</location>
        <location evidence="2">Stress fiber</location>
    </subcellularLocation>
    <subcellularLocation>
        <location evidence="3">Cytoplasm</location>
        <location evidence="3">Myofibril</location>
    </subcellularLocation>
</comment>
<evidence type="ECO:0000256" key="1">
    <source>
        <dbReference type="ARBA" id="ARBA00004300"/>
    </source>
</evidence>
<dbReference type="GO" id="GO:0005869">
    <property type="term" value="C:dynactin complex"/>
    <property type="evidence" value="ECO:0007669"/>
    <property type="project" value="InterPro"/>
</dbReference>
<feature type="region of interest" description="Disordered" evidence="14">
    <location>
        <begin position="270"/>
        <end position="300"/>
    </location>
</feature>
<feature type="region of interest" description="Disordered" evidence="14">
    <location>
        <begin position="175"/>
        <end position="216"/>
    </location>
</feature>
<organism evidence="15 16">
    <name type="scientific">Lecanosticta acicola</name>
    <dbReference type="NCBI Taxonomy" id="111012"/>
    <lineage>
        <taxon>Eukaryota</taxon>
        <taxon>Fungi</taxon>
        <taxon>Dikarya</taxon>
        <taxon>Ascomycota</taxon>
        <taxon>Pezizomycotina</taxon>
        <taxon>Dothideomycetes</taxon>
        <taxon>Dothideomycetidae</taxon>
        <taxon>Mycosphaerellales</taxon>
        <taxon>Mycosphaerellaceae</taxon>
        <taxon>Lecanosticta</taxon>
    </lineage>
</organism>
<keyword evidence="7" id="KW-0832">Ubl conjugation</keyword>
<keyword evidence="4" id="KW-0963">Cytoplasm</keyword>
<dbReference type="Proteomes" id="UP001296104">
    <property type="component" value="Unassembled WGS sequence"/>
</dbReference>
<evidence type="ECO:0000256" key="14">
    <source>
        <dbReference type="SAM" id="MobiDB-lite"/>
    </source>
</evidence>
<evidence type="ECO:0000256" key="3">
    <source>
        <dbReference type="ARBA" id="ARBA00004657"/>
    </source>
</evidence>
<evidence type="ECO:0000256" key="2">
    <source>
        <dbReference type="ARBA" id="ARBA00004529"/>
    </source>
</evidence>
<dbReference type="InterPro" id="IPR008603">
    <property type="entry name" value="DCTN4"/>
</dbReference>